<dbReference type="Gene3D" id="2.130.10.10">
    <property type="entry name" value="YVTN repeat-like/Quinoprotein amine dehydrogenase"/>
    <property type="match status" value="4"/>
</dbReference>
<dbReference type="InterPro" id="IPR005467">
    <property type="entry name" value="His_kinase_dom"/>
</dbReference>
<keyword evidence="11" id="KW-0804">Transcription</keyword>
<evidence type="ECO:0000256" key="1">
    <source>
        <dbReference type="ARBA" id="ARBA00000085"/>
    </source>
</evidence>
<accession>A0A7K0FIY6</accession>
<dbReference type="GO" id="GO:0000155">
    <property type="term" value="F:phosphorelay sensor kinase activity"/>
    <property type="evidence" value="ECO:0007669"/>
    <property type="project" value="InterPro"/>
</dbReference>
<evidence type="ECO:0000256" key="6">
    <source>
        <dbReference type="ARBA" id="ARBA00022777"/>
    </source>
</evidence>
<feature type="domain" description="Histidine kinase" evidence="15">
    <location>
        <begin position="850"/>
        <end position="1067"/>
    </location>
</feature>
<proteinExistence type="predicted"/>
<dbReference type="InterPro" id="IPR015943">
    <property type="entry name" value="WD40/YVTN_repeat-like_dom_sf"/>
</dbReference>
<dbReference type="Gene3D" id="3.30.565.10">
    <property type="entry name" value="Histidine kinase-like ATPase, C-terminal domain"/>
    <property type="match status" value="1"/>
</dbReference>
<keyword evidence="13" id="KW-0472">Membrane</keyword>
<keyword evidence="3 12" id="KW-0597">Phosphoprotein</keyword>
<feature type="domain" description="HTH araC/xylS-type" evidence="14">
    <location>
        <begin position="1258"/>
        <end position="1357"/>
    </location>
</feature>
<dbReference type="SUPFAM" id="SSF63829">
    <property type="entry name" value="Calcium-dependent phosphotriesterase"/>
    <property type="match status" value="3"/>
</dbReference>
<evidence type="ECO:0000256" key="4">
    <source>
        <dbReference type="ARBA" id="ARBA00022679"/>
    </source>
</evidence>
<evidence type="ECO:0000256" key="9">
    <source>
        <dbReference type="ARBA" id="ARBA00023015"/>
    </source>
</evidence>
<dbReference type="Gene3D" id="1.10.10.60">
    <property type="entry name" value="Homeodomain-like"/>
    <property type="match status" value="2"/>
</dbReference>
<protein>
    <recommendedName>
        <fullName evidence="2">histidine kinase</fullName>
        <ecNumber evidence="2">2.7.13.3</ecNumber>
    </recommendedName>
</protein>
<dbReference type="PROSITE" id="PS01124">
    <property type="entry name" value="HTH_ARAC_FAMILY_2"/>
    <property type="match status" value="1"/>
</dbReference>
<dbReference type="SMART" id="SM00342">
    <property type="entry name" value="HTH_ARAC"/>
    <property type="match status" value="1"/>
</dbReference>
<dbReference type="Pfam" id="PF00072">
    <property type="entry name" value="Response_reg"/>
    <property type="match status" value="1"/>
</dbReference>
<dbReference type="InterPro" id="IPR036890">
    <property type="entry name" value="HATPase_C_sf"/>
</dbReference>
<keyword evidence="9" id="KW-0805">Transcription regulation</keyword>
<keyword evidence="18" id="KW-1185">Reference proteome</keyword>
<dbReference type="CDD" id="cd17574">
    <property type="entry name" value="REC_OmpR"/>
    <property type="match status" value="1"/>
</dbReference>
<comment type="caution">
    <text evidence="17">The sequence shown here is derived from an EMBL/GenBank/DDBJ whole genome shotgun (WGS) entry which is preliminary data.</text>
</comment>
<dbReference type="FunFam" id="3.30.565.10:FF:000037">
    <property type="entry name" value="Hybrid sensor histidine kinase/response regulator"/>
    <property type="match status" value="1"/>
</dbReference>
<dbReference type="PANTHER" id="PTHR43547:SF2">
    <property type="entry name" value="HYBRID SIGNAL TRANSDUCTION HISTIDINE KINASE C"/>
    <property type="match status" value="1"/>
</dbReference>
<keyword evidence="13" id="KW-1133">Transmembrane helix</keyword>
<dbReference type="InterPro" id="IPR003661">
    <property type="entry name" value="HisK_dim/P_dom"/>
</dbReference>
<dbReference type="Pfam" id="PF12833">
    <property type="entry name" value="HTH_18"/>
    <property type="match status" value="1"/>
</dbReference>
<dbReference type="Proteomes" id="UP000462931">
    <property type="component" value="Unassembled WGS sequence"/>
</dbReference>
<feature type="transmembrane region" description="Helical" evidence="13">
    <location>
        <begin position="807"/>
        <end position="829"/>
    </location>
</feature>
<dbReference type="SMART" id="SM00387">
    <property type="entry name" value="HATPase_c"/>
    <property type="match status" value="1"/>
</dbReference>
<dbReference type="InterPro" id="IPR018060">
    <property type="entry name" value="HTH_AraC"/>
</dbReference>
<keyword evidence="5" id="KW-0547">Nucleotide-binding</keyword>
<dbReference type="EC" id="2.7.13.3" evidence="2"/>
<keyword evidence="4" id="KW-0808">Transferase</keyword>
<keyword evidence="13" id="KW-0812">Transmembrane</keyword>
<keyword evidence="7" id="KW-0067">ATP-binding</keyword>
<evidence type="ECO:0000256" key="3">
    <source>
        <dbReference type="ARBA" id="ARBA00022553"/>
    </source>
</evidence>
<dbReference type="CDD" id="cd00082">
    <property type="entry name" value="HisKA"/>
    <property type="match status" value="1"/>
</dbReference>
<evidence type="ECO:0000313" key="17">
    <source>
        <dbReference type="EMBL" id="MRX45762.1"/>
    </source>
</evidence>
<dbReference type="InterPro" id="IPR011006">
    <property type="entry name" value="CheY-like_superfamily"/>
</dbReference>
<dbReference type="SUPFAM" id="SSF55874">
    <property type="entry name" value="ATPase domain of HSP90 chaperone/DNA topoisomerase II/histidine kinase"/>
    <property type="match status" value="1"/>
</dbReference>
<comment type="catalytic activity">
    <reaction evidence="1">
        <text>ATP + protein L-histidine = ADP + protein N-phospho-L-histidine.</text>
        <dbReference type="EC" id="2.7.13.3"/>
    </reaction>
</comment>
<dbReference type="Pfam" id="PF07494">
    <property type="entry name" value="Reg_prop"/>
    <property type="match status" value="9"/>
</dbReference>
<dbReference type="SUPFAM" id="SSF52172">
    <property type="entry name" value="CheY-like"/>
    <property type="match status" value="1"/>
</dbReference>
<organism evidence="17 18">
    <name type="scientific">Pedobacter puniceum</name>
    <dbReference type="NCBI Taxonomy" id="2666136"/>
    <lineage>
        <taxon>Bacteria</taxon>
        <taxon>Pseudomonadati</taxon>
        <taxon>Bacteroidota</taxon>
        <taxon>Sphingobacteriia</taxon>
        <taxon>Sphingobacteriales</taxon>
        <taxon>Sphingobacteriaceae</taxon>
        <taxon>Pedobacter</taxon>
    </lineage>
</organism>
<dbReference type="Gene3D" id="3.40.50.2300">
    <property type="match status" value="1"/>
</dbReference>
<sequence length="1366" mass="156283">MKLNRQLISPIWKAIKVVFLSFLLVIKIQAQPNKLQFSHLTVEKGLSQSGVISIVQDRMGFMWFGTRDGLNKYDTQKIEIFKHKANDTSSLSSSLNIYALLSDRKGRLWVGTMRGLNLYQPETNNFKRFIHHPKNPRSISNDVIRCLFEDRQGQLWIGTDSGLNILNSKGEFSRIFKKQHQHNSLPDNSIKVIFQDTFSNIWVGTGNGLSKISKKGNSLLYQNFYANPQIKGSLIDDHITSIAADKNGNLWLGTHSGGISSFNYKTQKFNNLTHQDGPNSLVSNIVRKVFFDRNNKLWIATIQGLNIYNPDTKKFQLYQNDSNDSKSLNQNSVYDIYQDKTGSIWIGTYFGGVNVYDANSTPFKVFNYKTSSNSVSSNIVRSIVEDRDRNLWIGTEGEGLNKYNVKTGKFTTYKSIPGKSNSLSSNLIKAICIDKDNKIWIGSHDGGLDIFDPDKEIFTPYKANPNDPLDLKSRDIQTIFYDSKGRFWVGTFNQGLFLFNKQTGKFKSLLLSNDALKFKVKFIKNLFEDNQNNIWVSTDKGAFLLENQSSKFKNISDLLKIKLTDVNLVQQDSKNTIWIGTYNDGLFAYHPKTKKITQYTQENGLPSNNVLGILEDNSGFLWLSTDNGLSKFKGNNFKSYTARDGLPGNVFNNNSYLKDKNGRLYFGGYMGLVSFMPAEIKENFNTSSIVFTGLKLFNKPVSINDESALLTKNINLTKEITFSHDQNIFTVEFALLNFIKSEKNQYAYKLEGFEGDWNYVNNPTATFTNLPSGTYQLMVKGKNNDGYWSKTPAILEIKINPPFWKTWWAFILYVLIFAGVLFLFIRYLIIRERLKKESEVHQMKLDFFTNVSHEIRTPLTLIMGPLENLLDYTQGNQFVNKQLLLVRNNANRLSRLINELLDFRKAESGKLKLNITASNIVDFTKEIFLSFQHLAAEHQITYNFETSDEDIELYFDKEQLEKVFFNLLSNAFKFTPDKGKITVTVSTDDEYTYINFEDNGKGISVQDKEKLFTNFFQVEDLSKRNIGTGIGLALSKKIALLHHGDIFVSTEGLNKGSVFTLKLKKGIKHFRKDEINLRYRNSDDLSHYTLVDTTVLPEEEIFTKTDIKDKPTILIVEDNQDVRNFILQSLNGYHVLEAEHGLLGWDLAVEHIPDVIVSDVMMPELDGLELCRRLKTDDRTSHIPVILLTARSGNIHQVSGLKTGADVYLTKPFSVQILLLNINNLLSSREQMRKKFIRQMTLEPTNVLIESNDQEFLNKVLTHIEDNLSNPDFGVNELATKIGMSTPVFYKKIKSLTDMSVNNFIKSIRLKRAAQLLEQNVLTVYQVSYEVGFNDTRYFAKEFKKQYGKSPSLYAEKLTDEKEEDL</sequence>
<dbReference type="RefSeq" id="WP_154285924.1">
    <property type="nucleotide sequence ID" value="NZ_WKJI01000001.1"/>
</dbReference>
<dbReference type="Pfam" id="PF02518">
    <property type="entry name" value="HATPase_c"/>
    <property type="match status" value="1"/>
</dbReference>
<dbReference type="PROSITE" id="PS50110">
    <property type="entry name" value="RESPONSE_REGULATORY"/>
    <property type="match status" value="1"/>
</dbReference>
<evidence type="ECO:0000259" key="15">
    <source>
        <dbReference type="PROSITE" id="PS50109"/>
    </source>
</evidence>
<evidence type="ECO:0000313" key="18">
    <source>
        <dbReference type="Proteomes" id="UP000462931"/>
    </source>
</evidence>
<evidence type="ECO:0000256" key="8">
    <source>
        <dbReference type="ARBA" id="ARBA00023012"/>
    </source>
</evidence>
<dbReference type="SUPFAM" id="SSF47384">
    <property type="entry name" value="Homodimeric domain of signal transducing histidine kinase"/>
    <property type="match status" value="1"/>
</dbReference>
<dbReference type="Gene3D" id="2.60.40.10">
    <property type="entry name" value="Immunoglobulins"/>
    <property type="match status" value="1"/>
</dbReference>
<evidence type="ECO:0000256" key="11">
    <source>
        <dbReference type="ARBA" id="ARBA00023163"/>
    </source>
</evidence>
<dbReference type="InterPro" id="IPR004358">
    <property type="entry name" value="Sig_transdc_His_kin-like_C"/>
</dbReference>
<dbReference type="InterPro" id="IPR013783">
    <property type="entry name" value="Ig-like_fold"/>
</dbReference>
<dbReference type="PROSITE" id="PS00041">
    <property type="entry name" value="HTH_ARAC_FAMILY_1"/>
    <property type="match status" value="1"/>
</dbReference>
<keyword evidence="10" id="KW-0238">DNA-binding</keyword>
<dbReference type="SUPFAM" id="SSF46689">
    <property type="entry name" value="Homeodomain-like"/>
    <property type="match status" value="1"/>
</dbReference>
<evidence type="ECO:0000256" key="2">
    <source>
        <dbReference type="ARBA" id="ARBA00012438"/>
    </source>
</evidence>
<dbReference type="PROSITE" id="PS50109">
    <property type="entry name" value="HIS_KIN"/>
    <property type="match status" value="1"/>
</dbReference>
<dbReference type="InterPro" id="IPR036097">
    <property type="entry name" value="HisK_dim/P_sf"/>
</dbReference>
<dbReference type="FunFam" id="1.10.287.130:FF:000045">
    <property type="entry name" value="Two-component system sensor histidine kinase/response regulator"/>
    <property type="match status" value="1"/>
</dbReference>
<keyword evidence="6" id="KW-0418">Kinase</keyword>
<gene>
    <name evidence="17" type="ORF">GJJ64_01000</name>
</gene>
<evidence type="ECO:0000256" key="12">
    <source>
        <dbReference type="PROSITE-ProRule" id="PRU00169"/>
    </source>
</evidence>
<feature type="modified residue" description="4-aspartylphosphate" evidence="12">
    <location>
        <position position="1159"/>
    </location>
</feature>
<dbReference type="InterPro" id="IPR018062">
    <property type="entry name" value="HTH_AraC-typ_CS"/>
</dbReference>
<dbReference type="InterPro" id="IPR011110">
    <property type="entry name" value="Reg_prop"/>
</dbReference>
<dbReference type="InterPro" id="IPR001789">
    <property type="entry name" value="Sig_transdc_resp-reg_receiver"/>
</dbReference>
<dbReference type="PRINTS" id="PR00344">
    <property type="entry name" value="BCTRLSENSOR"/>
</dbReference>
<reference evidence="17 18" key="1">
    <citation type="submission" date="2019-11" db="EMBL/GenBank/DDBJ databases">
        <authorList>
            <person name="Cheng Q."/>
            <person name="Yang Z."/>
        </authorList>
    </citation>
    <scope>NUCLEOTIDE SEQUENCE [LARGE SCALE GENOMIC DNA]</scope>
    <source>
        <strain evidence="17 18">HX-22-1</strain>
    </source>
</reference>
<dbReference type="FunFam" id="2.60.40.10:FF:000791">
    <property type="entry name" value="Two-component system sensor histidine kinase/response regulator"/>
    <property type="match status" value="1"/>
</dbReference>
<dbReference type="GO" id="GO:0003700">
    <property type="term" value="F:DNA-binding transcription factor activity"/>
    <property type="evidence" value="ECO:0007669"/>
    <property type="project" value="InterPro"/>
</dbReference>
<evidence type="ECO:0000256" key="13">
    <source>
        <dbReference type="SAM" id="Phobius"/>
    </source>
</evidence>
<dbReference type="SMART" id="SM00448">
    <property type="entry name" value="REC"/>
    <property type="match status" value="1"/>
</dbReference>
<dbReference type="EMBL" id="WKJI01000001">
    <property type="protein sequence ID" value="MRX45762.1"/>
    <property type="molecule type" value="Genomic_DNA"/>
</dbReference>
<evidence type="ECO:0000256" key="10">
    <source>
        <dbReference type="ARBA" id="ARBA00023125"/>
    </source>
</evidence>
<dbReference type="SMART" id="SM00388">
    <property type="entry name" value="HisKA"/>
    <property type="match status" value="1"/>
</dbReference>
<dbReference type="GO" id="GO:0043565">
    <property type="term" value="F:sequence-specific DNA binding"/>
    <property type="evidence" value="ECO:0007669"/>
    <property type="project" value="InterPro"/>
</dbReference>
<dbReference type="Gene3D" id="1.10.287.130">
    <property type="match status" value="1"/>
</dbReference>
<keyword evidence="8" id="KW-0902">Two-component regulatory system</keyword>
<dbReference type="Pfam" id="PF07495">
    <property type="entry name" value="Y_Y_Y"/>
    <property type="match status" value="1"/>
</dbReference>
<dbReference type="GO" id="GO:0005524">
    <property type="term" value="F:ATP binding"/>
    <property type="evidence" value="ECO:0007669"/>
    <property type="project" value="UniProtKB-KW"/>
</dbReference>
<dbReference type="PANTHER" id="PTHR43547">
    <property type="entry name" value="TWO-COMPONENT HISTIDINE KINASE"/>
    <property type="match status" value="1"/>
</dbReference>
<evidence type="ECO:0000256" key="5">
    <source>
        <dbReference type="ARBA" id="ARBA00022741"/>
    </source>
</evidence>
<evidence type="ECO:0000259" key="14">
    <source>
        <dbReference type="PROSITE" id="PS01124"/>
    </source>
</evidence>
<evidence type="ECO:0000256" key="7">
    <source>
        <dbReference type="ARBA" id="ARBA00022840"/>
    </source>
</evidence>
<dbReference type="InterPro" id="IPR011123">
    <property type="entry name" value="Y_Y_Y"/>
</dbReference>
<dbReference type="Pfam" id="PF00512">
    <property type="entry name" value="HisKA"/>
    <property type="match status" value="1"/>
</dbReference>
<name>A0A7K0FIY6_9SPHI</name>
<dbReference type="InterPro" id="IPR003594">
    <property type="entry name" value="HATPase_dom"/>
</dbReference>
<dbReference type="InterPro" id="IPR009057">
    <property type="entry name" value="Homeodomain-like_sf"/>
</dbReference>
<evidence type="ECO:0000259" key="16">
    <source>
        <dbReference type="PROSITE" id="PS50110"/>
    </source>
</evidence>
<feature type="domain" description="Response regulatory" evidence="16">
    <location>
        <begin position="1112"/>
        <end position="1226"/>
    </location>
</feature>